<dbReference type="RefSeq" id="XP_027620296.1">
    <property type="nucleotide sequence ID" value="XM_027764495.1"/>
</dbReference>
<dbReference type="OrthoDB" id="2794817at2759"/>
<dbReference type="Gene3D" id="3.10.20.90">
    <property type="entry name" value="Phosphatidylinositol 3-kinase Catalytic Subunit, Chain A, domain 1"/>
    <property type="match status" value="1"/>
</dbReference>
<name>A0A401H4Q5_9APHY</name>
<dbReference type="SMART" id="SM00213">
    <property type="entry name" value="UBQ"/>
    <property type="match status" value="1"/>
</dbReference>
<dbReference type="GeneID" id="38786300"/>
<proteinExistence type="predicted"/>
<dbReference type="Pfam" id="PF00240">
    <property type="entry name" value="ubiquitin"/>
    <property type="match status" value="1"/>
</dbReference>
<comment type="caution">
    <text evidence="2">The sequence shown here is derived from an EMBL/GenBank/DDBJ whole genome shotgun (WGS) entry which is preliminary data.</text>
</comment>
<dbReference type="STRING" id="139825.A0A401H4Q5"/>
<organism evidence="2 3">
    <name type="scientific">Sparassis crispa</name>
    <dbReference type="NCBI Taxonomy" id="139825"/>
    <lineage>
        <taxon>Eukaryota</taxon>
        <taxon>Fungi</taxon>
        <taxon>Dikarya</taxon>
        <taxon>Basidiomycota</taxon>
        <taxon>Agaricomycotina</taxon>
        <taxon>Agaricomycetes</taxon>
        <taxon>Polyporales</taxon>
        <taxon>Sparassidaceae</taxon>
        <taxon>Sparassis</taxon>
    </lineage>
</organism>
<dbReference type="SUPFAM" id="SSF54236">
    <property type="entry name" value="Ubiquitin-like"/>
    <property type="match status" value="1"/>
</dbReference>
<dbReference type="PROSITE" id="PS50053">
    <property type="entry name" value="UBIQUITIN_2"/>
    <property type="match status" value="1"/>
</dbReference>
<sequence>MANHFKAHPPEPKGSGTERRITVEVDYQEADGVRHLTLHDVPIPLSYETLCSGFEAKGLKPPEAILVLKEEYPLTVVDGPSTFERGVGGAVNINEPLLHYYNQCFLPTVSPTGCGTAGSAVAASSTPGYTANAHMLEIYGVDINFHRTVRVPDNNSMNLLPPSMGLFPIYNTAEYKDRLPASIASDSDIFITLYQREAMWISFDTGYSRTAAVKISVGGVNALTGLPMDAPSVGTQDYLAIKPEGGQSWIDGVSTAPGVVRQFVAMSLGKGLTVEGQITGTETVGGLQMEVFPTFPTTVDFHRNGDLDFYKTPRELGLVAGDTLTFTDRQQDEDETPRILGKTRSTMTVMAPMVRIVAYATYDFNAKLSVHIMPSDETVTMSFPSVNNVYAIKLALRESQMVAPSKQRLSYKGRALKDEDYISDYGIVPGCTIELEAETFGGLWRPRGKIRPAAQAASGLAAGGRITQKIVKDSLPASAYDRSRGVRVRVGILNSSYFAAATGLPPPETPISSATYNKLRLPWFVLYEENVPVADNLTVPNKLTEVKSVANLKASEGSGKVGGY</sequence>
<protein>
    <recommendedName>
        <fullName evidence="1">Ubiquitin-like domain-containing protein</fullName>
    </recommendedName>
</protein>
<evidence type="ECO:0000313" key="2">
    <source>
        <dbReference type="EMBL" id="GBE89383.1"/>
    </source>
</evidence>
<dbReference type="InterPro" id="IPR029071">
    <property type="entry name" value="Ubiquitin-like_domsf"/>
</dbReference>
<keyword evidence="3" id="KW-1185">Reference proteome</keyword>
<dbReference type="CDD" id="cd17039">
    <property type="entry name" value="Ubl_ubiquitin_like"/>
    <property type="match status" value="1"/>
</dbReference>
<evidence type="ECO:0000313" key="3">
    <source>
        <dbReference type="Proteomes" id="UP000287166"/>
    </source>
</evidence>
<dbReference type="EMBL" id="BFAD01000016">
    <property type="protein sequence ID" value="GBE89383.1"/>
    <property type="molecule type" value="Genomic_DNA"/>
</dbReference>
<gene>
    <name evidence="2" type="ORF">SCP_1600440</name>
</gene>
<accession>A0A401H4Q5</accession>
<dbReference type="InParanoid" id="A0A401H4Q5"/>
<feature type="domain" description="Ubiquitin-like" evidence="1">
    <location>
        <begin position="366"/>
        <end position="442"/>
    </location>
</feature>
<reference evidence="2 3" key="1">
    <citation type="journal article" date="2018" name="Sci. Rep.">
        <title>Genome sequence of the cauliflower mushroom Sparassis crispa (Hanabiratake) and its association with beneficial usage.</title>
        <authorList>
            <person name="Kiyama R."/>
            <person name="Furutani Y."/>
            <person name="Kawaguchi K."/>
            <person name="Nakanishi T."/>
        </authorList>
    </citation>
    <scope>NUCLEOTIDE SEQUENCE [LARGE SCALE GENOMIC DNA]</scope>
</reference>
<dbReference type="InterPro" id="IPR000626">
    <property type="entry name" value="Ubiquitin-like_dom"/>
</dbReference>
<dbReference type="AlphaFoldDB" id="A0A401H4Q5"/>
<dbReference type="Proteomes" id="UP000287166">
    <property type="component" value="Unassembled WGS sequence"/>
</dbReference>
<evidence type="ECO:0000259" key="1">
    <source>
        <dbReference type="PROSITE" id="PS50053"/>
    </source>
</evidence>